<evidence type="ECO:0000313" key="1">
    <source>
        <dbReference type="EMBL" id="SFM33613.1"/>
    </source>
</evidence>
<evidence type="ECO:0000313" key="2">
    <source>
        <dbReference type="Proteomes" id="UP000199556"/>
    </source>
</evidence>
<sequence>MEKADFATDTRYAVTLRGPEGRLQPAQLYVHQLFDAATIARRLDGPDSGLLVKIPYEDVIRIVRTYPVPEQDRFMLPQAMLQAKLWEDRTSMATYASAPGRGK</sequence>
<accession>A0A1I4Q1S6</accession>
<reference evidence="1 2" key="1">
    <citation type="submission" date="2016-10" db="EMBL/GenBank/DDBJ databases">
        <authorList>
            <person name="de Groot N.N."/>
        </authorList>
    </citation>
    <scope>NUCLEOTIDE SEQUENCE [LARGE SCALE GENOMIC DNA]</scope>
    <source>
        <strain evidence="1 2">DSM 4180</strain>
    </source>
</reference>
<proteinExistence type="predicted"/>
<dbReference type="RefSeq" id="WP_090483747.1">
    <property type="nucleotide sequence ID" value="NZ_FOUO01000003.1"/>
</dbReference>
<dbReference type="Proteomes" id="UP000199556">
    <property type="component" value="Unassembled WGS sequence"/>
</dbReference>
<dbReference type="AlphaFoldDB" id="A0A1I4Q1S6"/>
<organism evidence="1 2">
    <name type="scientific">Ectothiorhodospira mobilis</name>
    <dbReference type="NCBI Taxonomy" id="195064"/>
    <lineage>
        <taxon>Bacteria</taxon>
        <taxon>Pseudomonadati</taxon>
        <taxon>Pseudomonadota</taxon>
        <taxon>Gammaproteobacteria</taxon>
        <taxon>Chromatiales</taxon>
        <taxon>Ectothiorhodospiraceae</taxon>
        <taxon>Ectothiorhodospira</taxon>
    </lineage>
</organism>
<dbReference type="EMBL" id="FOUO01000003">
    <property type="protein sequence ID" value="SFM33613.1"/>
    <property type="molecule type" value="Genomic_DNA"/>
</dbReference>
<protein>
    <submittedName>
        <fullName evidence="1">Uncharacterized protein</fullName>
    </submittedName>
</protein>
<keyword evidence="2" id="KW-1185">Reference proteome</keyword>
<dbReference type="OrthoDB" id="5784517at2"/>
<name>A0A1I4Q1S6_ECTMO</name>
<gene>
    <name evidence="1" type="ORF">SAMN05421721_10341</name>
</gene>